<feature type="domain" description="VOC" evidence="2">
    <location>
        <begin position="6"/>
        <end position="119"/>
    </location>
</feature>
<dbReference type="Proteomes" id="UP000001116">
    <property type="component" value="Chromosome"/>
</dbReference>
<dbReference type="STRING" id="266940.Krad_0792"/>
<dbReference type="InterPro" id="IPR037523">
    <property type="entry name" value="VOC_core"/>
</dbReference>
<dbReference type="HOGENOM" id="CLU_127639_0_0_11"/>
<dbReference type="EMBL" id="CP000750">
    <property type="protein sequence ID" value="ABS02280.1"/>
    <property type="molecule type" value="Genomic_DNA"/>
</dbReference>
<keyword evidence="4" id="KW-1185">Reference proteome</keyword>
<gene>
    <name evidence="3" type="ordered locus">Krad_0792</name>
</gene>
<name>A6W641_KINRD</name>
<dbReference type="InterPro" id="IPR041581">
    <property type="entry name" value="Glyoxalase_6"/>
</dbReference>
<reference evidence="4" key="1">
    <citation type="journal article" date="2008" name="PLoS ONE">
        <title>Survival in nuclear waste, extreme resistance, and potential applications gleaned from the genome sequence of Kineococcus radiotolerans SRS30216.</title>
        <authorList>
            <person name="Bagwell C.E."/>
            <person name="Bhat S."/>
            <person name="Hawkins G.M."/>
            <person name="Smith B.W."/>
            <person name="Biswas T."/>
            <person name="Hoover T.R."/>
            <person name="Saunders E."/>
            <person name="Han C.S."/>
            <person name="Tsodikov O.V."/>
            <person name="Shimkets L.J."/>
        </authorList>
    </citation>
    <scope>NUCLEOTIDE SEQUENCE [LARGE SCALE GENOMIC DNA]</scope>
    <source>
        <strain evidence="4">ATCC BAA-149 / DSM 14245 / SRS30216</strain>
    </source>
</reference>
<dbReference type="RefSeq" id="WP_012084872.1">
    <property type="nucleotide sequence ID" value="NC_009664.2"/>
</dbReference>
<dbReference type="Pfam" id="PF18029">
    <property type="entry name" value="Glyoxalase_6"/>
    <property type="match status" value="1"/>
</dbReference>
<proteinExistence type="predicted"/>
<accession>A6W641</accession>
<feature type="region of interest" description="Disordered" evidence="1">
    <location>
        <begin position="101"/>
        <end position="128"/>
    </location>
</feature>
<dbReference type="OrthoDB" id="9799428at2"/>
<dbReference type="PANTHER" id="PTHR33993">
    <property type="entry name" value="GLYOXALASE-RELATED"/>
    <property type="match status" value="1"/>
</dbReference>
<evidence type="ECO:0000259" key="2">
    <source>
        <dbReference type="PROSITE" id="PS51819"/>
    </source>
</evidence>
<dbReference type="KEGG" id="kra:Krad_0792"/>
<dbReference type="InterPro" id="IPR052164">
    <property type="entry name" value="Anthracycline_SecMetBiosynth"/>
</dbReference>
<sequence length="128" mass="13865">MQRVTGVGGIFFTARDPEALAQWYSTQLGVDPPPESYDVSSWWQEAGPTVLAPTGHDSEHFGGGGRSWALNFRVADLDAMVEQLRGNGVVVDVDPQVYPNGRFASLQDPEGNPLQLWQPAGADQRGPT</sequence>
<dbReference type="PANTHER" id="PTHR33993:SF5">
    <property type="entry name" value="GLYOXALASE"/>
    <property type="match status" value="1"/>
</dbReference>
<dbReference type="SUPFAM" id="SSF54593">
    <property type="entry name" value="Glyoxalase/Bleomycin resistance protein/Dihydroxybiphenyl dioxygenase"/>
    <property type="match status" value="1"/>
</dbReference>
<dbReference type="GO" id="GO:0051213">
    <property type="term" value="F:dioxygenase activity"/>
    <property type="evidence" value="ECO:0007669"/>
    <property type="project" value="UniProtKB-KW"/>
</dbReference>
<protein>
    <submittedName>
        <fullName evidence="3">Glyoxalase/bleomycin resistance protein/dioxygenase</fullName>
    </submittedName>
</protein>
<dbReference type="AlphaFoldDB" id="A6W641"/>
<organism evidence="3 4">
    <name type="scientific">Kineococcus radiotolerans (strain ATCC BAA-149 / DSM 14245 / SRS30216)</name>
    <dbReference type="NCBI Taxonomy" id="266940"/>
    <lineage>
        <taxon>Bacteria</taxon>
        <taxon>Bacillati</taxon>
        <taxon>Actinomycetota</taxon>
        <taxon>Actinomycetes</taxon>
        <taxon>Kineosporiales</taxon>
        <taxon>Kineosporiaceae</taxon>
        <taxon>Kineococcus</taxon>
    </lineage>
</organism>
<evidence type="ECO:0000313" key="4">
    <source>
        <dbReference type="Proteomes" id="UP000001116"/>
    </source>
</evidence>
<dbReference type="eggNOG" id="COG0346">
    <property type="taxonomic scope" value="Bacteria"/>
</dbReference>
<evidence type="ECO:0000313" key="3">
    <source>
        <dbReference type="EMBL" id="ABS02280.1"/>
    </source>
</evidence>
<dbReference type="InterPro" id="IPR029068">
    <property type="entry name" value="Glyas_Bleomycin-R_OHBP_Dase"/>
</dbReference>
<evidence type="ECO:0000256" key="1">
    <source>
        <dbReference type="SAM" id="MobiDB-lite"/>
    </source>
</evidence>
<dbReference type="PROSITE" id="PS51819">
    <property type="entry name" value="VOC"/>
    <property type="match status" value="1"/>
</dbReference>
<dbReference type="Gene3D" id="3.10.180.10">
    <property type="entry name" value="2,3-Dihydroxybiphenyl 1,2-Dioxygenase, domain 1"/>
    <property type="match status" value="1"/>
</dbReference>